<gene>
    <name evidence="2" type="ORF">SELO1098_LOCUS25278</name>
</gene>
<accession>A0A7S3MF00</accession>
<feature type="transmembrane region" description="Helical" evidence="1">
    <location>
        <begin position="111"/>
        <end position="129"/>
    </location>
</feature>
<keyword evidence="1" id="KW-1133">Transmembrane helix</keyword>
<dbReference type="PANTHER" id="PTHR34205:SF2">
    <property type="entry name" value="DUF962 DOMAIN-CONTAINING PROTEIN"/>
    <property type="match status" value="1"/>
</dbReference>
<keyword evidence="1" id="KW-0472">Membrane</keyword>
<protein>
    <recommendedName>
        <fullName evidence="3">DUF962 domain-containing protein</fullName>
    </recommendedName>
</protein>
<evidence type="ECO:0000256" key="1">
    <source>
        <dbReference type="SAM" id="Phobius"/>
    </source>
</evidence>
<feature type="transmembrane region" description="Helical" evidence="1">
    <location>
        <begin position="12"/>
        <end position="31"/>
    </location>
</feature>
<dbReference type="EMBL" id="HBIC01049569">
    <property type="protein sequence ID" value="CAE0296426.1"/>
    <property type="molecule type" value="Transcribed_RNA"/>
</dbReference>
<sequence>MSGKDKVAKKSGFDTTAMVMALVCVAGSYLLTTTFKSTAQSPNKTFGSFEEFYPFYISQHADETCRRLHFVGTSLIFLFNVYEWSVFPSLIMAGIVGTGVFAVTQHIDHGFFELGAMMLTFIIFMRKFTGSWAKGLAVPIVAYGFAWAGHFYFEMNKPATFVYPMYSLFGDFRLFFEIASTQRKF</sequence>
<feature type="transmembrane region" description="Helical" evidence="1">
    <location>
        <begin position="135"/>
        <end position="153"/>
    </location>
</feature>
<feature type="transmembrane region" description="Helical" evidence="1">
    <location>
        <begin position="84"/>
        <end position="104"/>
    </location>
</feature>
<evidence type="ECO:0000313" key="2">
    <source>
        <dbReference type="EMBL" id="CAE0296426.1"/>
    </source>
</evidence>
<dbReference type="AlphaFoldDB" id="A0A7S3MF00"/>
<proteinExistence type="predicted"/>
<evidence type="ECO:0008006" key="3">
    <source>
        <dbReference type="Google" id="ProtNLM"/>
    </source>
</evidence>
<dbReference type="PANTHER" id="PTHR34205">
    <property type="entry name" value="TRANSMEMBRANE PROTEIN"/>
    <property type="match status" value="1"/>
</dbReference>
<name>A0A7S3MF00_9STRA</name>
<reference evidence="2" key="1">
    <citation type="submission" date="2021-01" db="EMBL/GenBank/DDBJ databases">
        <authorList>
            <person name="Corre E."/>
            <person name="Pelletier E."/>
            <person name="Niang G."/>
            <person name="Scheremetjew M."/>
            <person name="Finn R."/>
            <person name="Kale V."/>
            <person name="Holt S."/>
            <person name="Cochrane G."/>
            <person name="Meng A."/>
            <person name="Brown T."/>
            <person name="Cohen L."/>
        </authorList>
    </citation>
    <scope>NUCLEOTIDE SEQUENCE</scope>
    <source>
        <strain evidence="2">CCAP 955/1</strain>
    </source>
</reference>
<keyword evidence="1" id="KW-0812">Transmembrane</keyword>
<dbReference type="InterPro" id="IPR009305">
    <property type="entry name" value="Mpo1-like"/>
</dbReference>
<dbReference type="Pfam" id="PF06127">
    <property type="entry name" value="Mpo1-like"/>
    <property type="match status" value="1"/>
</dbReference>
<organism evidence="2">
    <name type="scientific">Spumella elongata</name>
    <dbReference type="NCBI Taxonomy" id="89044"/>
    <lineage>
        <taxon>Eukaryota</taxon>
        <taxon>Sar</taxon>
        <taxon>Stramenopiles</taxon>
        <taxon>Ochrophyta</taxon>
        <taxon>Chrysophyceae</taxon>
        <taxon>Chromulinales</taxon>
        <taxon>Chromulinaceae</taxon>
        <taxon>Spumella</taxon>
    </lineage>
</organism>